<dbReference type="RefSeq" id="WP_100919676.1">
    <property type="nucleotide sequence ID" value="NZ_CP020370.1"/>
</dbReference>
<reference evidence="1 2" key="1">
    <citation type="submission" date="2017-03" db="EMBL/GenBank/DDBJ databases">
        <title>Complete genome sequence of Candidatus 'Thiodictyon syntrophicum' sp. nov. strain Cad16T, a photolithoautotroph purple sulfur bacterium isolated from an alpine meromictic lake.</title>
        <authorList>
            <person name="Luedin S.M."/>
            <person name="Pothier J.F."/>
            <person name="Danza F."/>
            <person name="Storelli N."/>
            <person name="Wittwer M."/>
            <person name="Tonolla M."/>
        </authorList>
    </citation>
    <scope>NUCLEOTIDE SEQUENCE [LARGE SCALE GENOMIC DNA]</scope>
    <source>
        <strain evidence="1 2">Cad16T</strain>
    </source>
</reference>
<evidence type="ECO:0008006" key="3">
    <source>
        <dbReference type="Google" id="ProtNLM"/>
    </source>
</evidence>
<evidence type="ECO:0000313" key="2">
    <source>
        <dbReference type="Proteomes" id="UP000232638"/>
    </source>
</evidence>
<dbReference type="OrthoDB" id="5430574at2"/>
<accession>A0A2K8U8P1</accession>
<keyword evidence="2" id="KW-1185">Reference proteome</keyword>
<proteinExistence type="predicted"/>
<gene>
    <name evidence="1" type="ORF">THSYN_13785</name>
</gene>
<organism evidence="1 2">
    <name type="scientific">Candidatus Thiodictyon syntrophicum</name>
    <dbReference type="NCBI Taxonomy" id="1166950"/>
    <lineage>
        <taxon>Bacteria</taxon>
        <taxon>Pseudomonadati</taxon>
        <taxon>Pseudomonadota</taxon>
        <taxon>Gammaproteobacteria</taxon>
        <taxon>Chromatiales</taxon>
        <taxon>Chromatiaceae</taxon>
        <taxon>Thiodictyon</taxon>
    </lineage>
</organism>
<evidence type="ECO:0000313" key="1">
    <source>
        <dbReference type="EMBL" id="AUB81924.1"/>
    </source>
</evidence>
<dbReference type="Proteomes" id="UP000232638">
    <property type="component" value="Chromosome"/>
</dbReference>
<dbReference type="KEGG" id="tsy:THSYN_13785"/>
<name>A0A2K8U8P1_9GAMM</name>
<dbReference type="EMBL" id="CP020370">
    <property type="protein sequence ID" value="AUB81924.1"/>
    <property type="molecule type" value="Genomic_DNA"/>
</dbReference>
<sequence length="187" mass="21220">MARADQLLASYRRHVSLTPRTNLPLSQRVWFIVYPPEDERRMVNRIPEFEIATREHGLRWHHLDLKGAFADWIDTFDPDERDACLAEPAIVEDYADPGLLDYLGERLRTAMTAVPPQIATTTVFAVSGLMDLYDFAHVSGVLETLEADRLPGILALFFPGDREGNTYRFLGARTGWNYLATPILTEG</sequence>
<protein>
    <recommendedName>
        <fullName evidence="3">DUF1788 domain-containing protein</fullName>
    </recommendedName>
</protein>
<dbReference type="AlphaFoldDB" id="A0A2K8U8P1"/>